<feature type="coiled-coil region" evidence="3">
    <location>
        <begin position="36"/>
        <end position="113"/>
    </location>
</feature>
<gene>
    <name evidence="7" type="ORF">SCF082_LOCUS26068</name>
</gene>
<feature type="domain" description="ABC transporter" evidence="6">
    <location>
        <begin position="658"/>
        <end position="869"/>
    </location>
</feature>
<dbReference type="InterPro" id="IPR039421">
    <property type="entry name" value="Type_1_exporter"/>
</dbReference>
<dbReference type="InterPro" id="IPR017871">
    <property type="entry name" value="ABC_transporter-like_CS"/>
</dbReference>
<feature type="compositionally biased region" description="Polar residues" evidence="4">
    <location>
        <begin position="537"/>
        <end position="548"/>
    </location>
</feature>
<accession>A0ABP0M6A3</accession>
<dbReference type="Gene3D" id="3.40.50.300">
    <property type="entry name" value="P-loop containing nucleotide triphosphate hydrolases"/>
    <property type="match status" value="1"/>
</dbReference>
<dbReference type="Pfam" id="PF00005">
    <property type="entry name" value="ABC_tran"/>
    <property type="match status" value="1"/>
</dbReference>
<evidence type="ECO:0000256" key="2">
    <source>
        <dbReference type="ARBA" id="ARBA00022840"/>
    </source>
</evidence>
<keyword evidence="3" id="KW-0175">Coiled coil</keyword>
<keyword evidence="2" id="KW-0067">ATP-binding</keyword>
<sequence length="869" mass="96801">MMFWMLGLLSFPLAGANFQEDFAQESKPIAKVVSLLESMSAKLEEDQKADEDMKEKLDCWCKKNSQEKLDAAEAAREKVEGLTTLVSELGPKIDELGTEIRSATQELNKNKATVETAATIRAEQVKNFKEDEASLTDSINGVEKAKIALNASSTAEMQSVYSASLVQQPEMRKVADNLQKVLQGRGAASYSKLSNGGKMILDDFIKRPVQFLKRTSFLQKSKDPSSSSIVGILQAMADDFSEDLQKEVDEEKANQKSYSELTEAKTKEVKLLEQQIMEQQQEKAESESTLEISKKDIKAITKSREADLKFQAAVEKHCTGSDAKFQERTQTRSSELQAVSKALEVFQGDESRDLLRKSVSFLQVASEDDLTNKAATFLMQQGRKLGAQSLVTLGLQGQLDPFTKVKEKIEEMSAVLTQQKKDEATHREMCVDDLNENALSTEDKGALKNRTEDKIQLMDAKISKCQKDVMSLRSEITEMKKQIQIAGQTRQKENIKFQTEATEQQQTQVILKKAVQFLKNFYTTGVSSKSSLVQIQSHNHAAQGQMSSRAEPDLGNPEGFQDYEKNTGGQGVISLIETIAGDAHKLEQEAIKDEQDSQSSYEDFVKQTGTNIKAKQSEVDGKMKEMADAKNDKAEAESNRESAVQELDQLAEAKEALHKECDFFMKNFEVRQKALTDEIEALGTKCAFVGKTGCGKSTTLLCLLRFLEPRRGKLLIGGHDTSKLGLNAVRSMVGLVPQDPTVFEGTIRFNIDPFDEFPDARLWEAVQSVQLMPYIRTLPEGIDTHIERDGSNISFGQKQLLSLARMVVRQPPVLLLDECTSALDPLTQEAVQKTILKDFPRTTTIAVAHRLETIMSFDQIVVFDEGGFD</sequence>
<comment type="caution">
    <text evidence="7">The sequence shown here is derived from an EMBL/GenBank/DDBJ whole genome shotgun (WGS) entry which is preliminary data.</text>
</comment>
<evidence type="ECO:0000313" key="8">
    <source>
        <dbReference type="Proteomes" id="UP001642464"/>
    </source>
</evidence>
<keyword evidence="8" id="KW-1185">Reference proteome</keyword>
<dbReference type="EMBL" id="CAXAMM010019691">
    <property type="protein sequence ID" value="CAK9046262.1"/>
    <property type="molecule type" value="Genomic_DNA"/>
</dbReference>
<evidence type="ECO:0000256" key="1">
    <source>
        <dbReference type="ARBA" id="ARBA00022741"/>
    </source>
</evidence>
<dbReference type="SUPFAM" id="SSF52540">
    <property type="entry name" value="P-loop containing nucleoside triphosphate hydrolases"/>
    <property type="match status" value="1"/>
</dbReference>
<feature type="coiled-coil region" evidence="3">
    <location>
        <begin position="612"/>
        <end position="660"/>
    </location>
</feature>
<keyword evidence="1" id="KW-0547">Nucleotide-binding</keyword>
<dbReference type="PROSITE" id="PS00211">
    <property type="entry name" value="ABC_TRANSPORTER_1"/>
    <property type="match status" value="1"/>
</dbReference>
<proteinExistence type="predicted"/>
<dbReference type="PROSITE" id="PS50893">
    <property type="entry name" value="ABC_TRANSPORTER_2"/>
    <property type="match status" value="1"/>
</dbReference>
<dbReference type="PANTHER" id="PTHR24221">
    <property type="entry name" value="ATP-BINDING CASSETTE SUB-FAMILY B"/>
    <property type="match status" value="1"/>
</dbReference>
<protein>
    <submittedName>
        <fullName evidence="7">ABC transporter C family member 13 (ABC transporter ABCC.13)</fullName>
    </submittedName>
</protein>
<name>A0ABP0M6A3_9DINO</name>
<dbReference type="InterPro" id="IPR003439">
    <property type="entry name" value="ABC_transporter-like_ATP-bd"/>
</dbReference>
<organism evidence="7 8">
    <name type="scientific">Durusdinium trenchii</name>
    <dbReference type="NCBI Taxonomy" id="1381693"/>
    <lineage>
        <taxon>Eukaryota</taxon>
        <taxon>Sar</taxon>
        <taxon>Alveolata</taxon>
        <taxon>Dinophyceae</taxon>
        <taxon>Suessiales</taxon>
        <taxon>Symbiodiniaceae</taxon>
        <taxon>Durusdinium</taxon>
    </lineage>
</organism>
<evidence type="ECO:0000256" key="4">
    <source>
        <dbReference type="SAM" id="MobiDB-lite"/>
    </source>
</evidence>
<dbReference type="Proteomes" id="UP001642464">
    <property type="component" value="Unassembled WGS sequence"/>
</dbReference>
<dbReference type="SMART" id="SM00382">
    <property type="entry name" value="AAA"/>
    <property type="match status" value="1"/>
</dbReference>
<feature type="coiled-coil region" evidence="3">
    <location>
        <begin position="241"/>
        <end position="296"/>
    </location>
</feature>
<dbReference type="InterPro" id="IPR027417">
    <property type="entry name" value="P-loop_NTPase"/>
</dbReference>
<evidence type="ECO:0000256" key="5">
    <source>
        <dbReference type="SAM" id="SignalP"/>
    </source>
</evidence>
<reference evidence="7 8" key="1">
    <citation type="submission" date="2024-02" db="EMBL/GenBank/DDBJ databases">
        <authorList>
            <person name="Chen Y."/>
            <person name="Shah S."/>
            <person name="Dougan E. K."/>
            <person name="Thang M."/>
            <person name="Chan C."/>
        </authorList>
    </citation>
    <scope>NUCLEOTIDE SEQUENCE [LARGE SCALE GENOMIC DNA]</scope>
</reference>
<evidence type="ECO:0000259" key="6">
    <source>
        <dbReference type="PROSITE" id="PS50893"/>
    </source>
</evidence>
<evidence type="ECO:0000313" key="7">
    <source>
        <dbReference type="EMBL" id="CAK9046262.1"/>
    </source>
</evidence>
<dbReference type="PANTHER" id="PTHR24221:SF648">
    <property type="entry name" value="ABC-TYPE TRANSPORTER ATR1"/>
    <property type="match status" value="1"/>
</dbReference>
<feature type="region of interest" description="Disordered" evidence="4">
    <location>
        <begin position="537"/>
        <end position="559"/>
    </location>
</feature>
<feature type="chain" id="PRO_5046964258" evidence="5">
    <location>
        <begin position="17"/>
        <end position="869"/>
    </location>
</feature>
<keyword evidence="5" id="KW-0732">Signal</keyword>
<dbReference type="InterPro" id="IPR003593">
    <property type="entry name" value="AAA+_ATPase"/>
</dbReference>
<evidence type="ECO:0000256" key="3">
    <source>
        <dbReference type="SAM" id="Coils"/>
    </source>
</evidence>
<feature type="signal peptide" evidence="5">
    <location>
        <begin position="1"/>
        <end position="16"/>
    </location>
</feature>